<evidence type="ECO:0000313" key="1">
    <source>
        <dbReference type="EMBL" id="RAN94726.1"/>
    </source>
</evidence>
<dbReference type="EMBL" id="FMCR01000009">
    <property type="protein sequence ID" value="SCF41528.1"/>
    <property type="molecule type" value="Genomic_DNA"/>
</dbReference>
<gene>
    <name evidence="2" type="ORF">GA0070561_6452</name>
    <name evidence="1" type="ORF">GAR05_04816</name>
</gene>
<proteinExistence type="predicted"/>
<accession>A0A1C5A8I0</accession>
<evidence type="ECO:0000313" key="4">
    <source>
        <dbReference type="Proteomes" id="UP000249334"/>
    </source>
</evidence>
<name>A0A1C5A8I0_9ACTN</name>
<evidence type="ECO:0000313" key="2">
    <source>
        <dbReference type="EMBL" id="SCF41528.1"/>
    </source>
</evidence>
<organism evidence="2 3">
    <name type="scientific">Micromonospora saelicesensis</name>
    <dbReference type="NCBI Taxonomy" id="285676"/>
    <lineage>
        <taxon>Bacteria</taxon>
        <taxon>Bacillati</taxon>
        <taxon>Actinomycetota</taxon>
        <taxon>Actinomycetes</taxon>
        <taxon>Micromonosporales</taxon>
        <taxon>Micromonosporaceae</taxon>
        <taxon>Micromonospora</taxon>
    </lineage>
</organism>
<dbReference type="EMBL" id="PXXW01000039">
    <property type="protein sequence ID" value="RAN94726.1"/>
    <property type="molecule type" value="Genomic_DNA"/>
</dbReference>
<evidence type="ECO:0000313" key="3">
    <source>
        <dbReference type="Proteomes" id="UP000198864"/>
    </source>
</evidence>
<dbReference type="Proteomes" id="UP000249334">
    <property type="component" value="Unassembled WGS sequence"/>
</dbReference>
<dbReference type="RefSeq" id="WP_091408230.1">
    <property type="nucleotide sequence ID" value="NZ_FMCR01000009.1"/>
</dbReference>
<reference evidence="1 4" key="2">
    <citation type="submission" date="2018-03" db="EMBL/GenBank/DDBJ databases">
        <title>Genomic framework for the identification of Micromonospora saelicesensis and Micromonospora noduli.</title>
        <authorList>
            <person name="Riesco R."/>
            <person name="Trujillo M.E."/>
        </authorList>
    </citation>
    <scope>NUCLEOTIDE SEQUENCE [LARGE SCALE GENOMIC DNA]</scope>
    <source>
        <strain evidence="1 4">GAR05</strain>
    </source>
</reference>
<keyword evidence="4" id="KW-1185">Reference proteome</keyword>
<dbReference type="Proteomes" id="UP000198864">
    <property type="component" value="Unassembled WGS sequence"/>
</dbReference>
<sequence>MLIIAEEKDAYPPNGQIPNMDTDAKACRDILTRIEPLLPTDLRGEVIGALVTWSESVLKPGQSFGTWAEAITVATRYARSDPALKTDNSQRRRDQAVDDDEVVKLKAALGSTGKTGDPQIALRDESRRWANCGMAAFQIRELLHAAGGKPASVSRETYGSGGGDALKKALLVKPVGTATVLLLDCQFPQVHNFIIEVHHDGSRYLAQGYQGTYFAHWWLGINDSYSSKKPTPEILALRERYGLGRAISPENYAALLDGLVAAVSSDWQETANQWSALPFNPDRQEIDGIRRRSGSPTLLVEVFELGKPAVARAALGDNGVASLSELATRGMATT</sequence>
<reference evidence="2 3" key="1">
    <citation type="submission" date="2016-06" db="EMBL/GenBank/DDBJ databases">
        <authorList>
            <person name="Kjaerup R.B."/>
            <person name="Dalgaard T.S."/>
            <person name="Juul-Madsen H.R."/>
        </authorList>
    </citation>
    <scope>NUCLEOTIDE SEQUENCE [LARGE SCALE GENOMIC DNA]</scope>
    <source>
        <strain evidence="2 3">DSM 44871</strain>
    </source>
</reference>
<protein>
    <submittedName>
        <fullName evidence="2">Uncharacterized protein</fullName>
    </submittedName>
</protein>
<dbReference type="AlphaFoldDB" id="A0A1C5A8I0"/>